<name>A0AAN4ZTW3_9BILA</name>
<feature type="compositionally biased region" description="Pro residues" evidence="1">
    <location>
        <begin position="90"/>
        <end position="99"/>
    </location>
</feature>
<evidence type="ECO:0000313" key="4">
    <source>
        <dbReference type="Proteomes" id="UP001328107"/>
    </source>
</evidence>
<dbReference type="Proteomes" id="UP001328107">
    <property type="component" value="Unassembled WGS sequence"/>
</dbReference>
<organism evidence="3 4">
    <name type="scientific">Pristionchus mayeri</name>
    <dbReference type="NCBI Taxonomy" id="1317129"/>
    <lineage>
        <taxon>Eukaryota</taxon>
        <taxon>Metazoa</taxon>
        <taxon>Ecdysozoa</taxon>
        <taxon>Nematoda</taxon>
        <taxon>Chromadorea</taxon>
        <taxon>Rhabditida</taxon>
        <taxon>Rhabditina</taxon>
        <taxon>Diplogasteromorpha</taxon>
        <taxon>Diplogasteroidea</taxon>
        <taxon>Neodiplogasteridae</taxon>
        <taxon>Pristionchus</taxon>
    </lineage>
</organism>
<feature type="non-terminal residue" evidence="3">
    <location>
        <position position="1"/>
    </location>
</feature>
<keyword evidence="4" id="KW-1185">Reference proteome</keyword>
<accession>A0AAN4ZTW3</accession>
<evidence type="ECO:0000256" key="2">
    <source>
        <dbReference type="SAM" id="Phobius"/>
    </source>
</evidence>
<proteinExistence type="predicted"/>
<feature type="compositionally biased region" description="Basic and acidic residues" evidence="1">
    <location>
        <begin position="100"/>
        <end position="110"/>
    </location>
</feature>
<evidence type="ECO:0000256" key="1">
    <source>
        <dbReference type="SAM" id="MobiDB-lite"/>
    </source>
</evidence>
<sequence>LVACLLSARSMRQLEPAVLYALLYCTGSIVLFSFSIFAVGYGLRRAAVKGHMKNEPGITTIIKRKERLDSARKKADEAKKEDKKSDPPRSDPPAPPPKPKFAEKAEESKTSRVSSANTISRESTIEPTLSERVRRFRRQNIPVFYVNYTTEHERLKGAPNLAKTEDTQLKERQRAWKMDND</sequence>
<protein>
    <submittedName>
        <fullName evidence="3">Uncharacterized protein</fullName>
    </submittedName>
</protein>
<keyword evidence="2" id="KW-0472">Membrane</keyword>
<feature type="region of interest" description="Disordered" evidence="1">
    <location>
        <begin position="59"/>
        <end position="126"/>
    </location>
</feature>
<feature type="compositionally biased region" description="Basic and acidic residues" evidence="1">
    <location>
        <begin position="163"/>
        <end position="181"/>
    </location>
</feature>
<comment type="caution">
    <text evidence="3">The sequence shown here is derived from an EMBL/GenBank/DDBJ whole genome shotgun (WGS) entry which is preliminary data.</text>
</comment>
<feature type="transmembrane region" description="Helical" evidence="2">
    <location>
        <begin position="17"/>
        <end position="43"/>
    </location>
</feature>
<dbReference type="AlphaFoldDB" id="A0AAN4ZTW3"/>
<evidence type="ECO:0000313" key="3">
    <source>
        <dbReference type="EMBL" id="GMR43170.1"/>
    </source>
</evidence>
<dbReference type="EMBL" id="BTRK01000003">
    <property type="protein sequence ID" value="GMR43170.1"/>
    <property type="molecule type" value="Genomic_DNA"/>
</dbReference>
<feature type="region of interest" description="Disordered" evidence="1">
    <location>
        <begin position="157"/>
        <end position="181"/>
    </location>
</feature>
<reference evidence="4" key="1">
    <citation type="submission" date="2022-10" db="EMBL/GenBank/DDBJ databases">
        <title>Genome assembly of Pristionchus species.</title>
        <authorList>
            <person name="Yoshida K."/>
            <person name="Sommer R.J."/>
        </authorList>
    </citation>
    <scope>NUCLEOTIDE SEQUENCE [LARGE SCALE GENOMIC DNA]</scope>
    <source>
        <strain evidence="4">RS5460</strain>
    </source>
</reference>
<feature type="compositionally biased region" description="Basic and acidic residues" evidence="1">
    <location>
        <begin position="66"/>
        <end position="89"/>
    </location>
</feature>
<feature type="non-terminal residue" evidence="3">
    <location>
        <position position="181"/>
    </location>
</feature>
<keyword evidence="2" id="KW-0812">Transmembrane</keyword>
<keyword evidence="2" id="KW-1133">Transmembrane helix</keyword>
<gene>
    <name evidence="3" type="ORF">PMAYCL1PPCAC_13365</name>
</gene>
<feature type="compositionally biased region" description="Polar residues" evidence="1">
    <location>
        <begin position="111"/>
        <end position="126"/>
    </location>
</feature>